<dbReference type="GeneID" id="60604202"/>
<sequence length="156" mass="16922">MPAVEITTDDILVFNPDLDPDQVEILIRDGLALARRAAPCIDQEEFLYPEAAEAVIRSAILRWAESGSGAITQESNTAGPWSFQQTFDTRSARRSLFWPSEVTELQRLCQTSGQGAFSIDTIPTNGACSHSPECSVRFGGLCSCGAVLNADRGALW</sequence>
<name>B1VGS1_CORU7</name>
<evidence type="ECO:0000313" key="1">
    <source>
        <dbReference type="EMBL" id="CAQ05378.1"/>
    </source>
</evidence>
<organism evidence="1 2">
    <name type="scientific">Corynebacterium urealyticum (strain ATCC 43042 / DSM 7109)</name>
    <dbReference type="NCBI Taxonomy" id="504474"/>
    <lineage>
        <taxon>Bacteria</taxon>
        <taxon>Bacillati</taxon>
        <taxon>Actinomycetota</taxon>
        <taxon>Actinomycetes</taxon>
        <taxon>Mycobacteriales</taxon>
        <taxon>Corynebacteriaceae</taxon>
        <taxon>Corynebacterium</taxon>
    </lineage>
</organism>
<keyword evidence="2" id="KW-1185">Reference proteome</keyword>
<proteinExistence type="predicted"/>
<dbReference type="Proteomes" id="UP000001727">
    <property type="component" value="Chromosome"/>
</dbReference>
<gene>
    <name evidence="1" type="ordered locus">cu1418</name>
</gene>
<evidence type="ECO:0000313" key="2">
    <source>
        <dbReference type="Proteomes" id="UP000001727"/>
    </source>
</evidence>
<protein>
    <submittedName>
        <fullName evidence="1">Uncharacterized protein</fullName>
    </submittedName>
</protein>
<dbReference type="STRING" id="504474.cu1418"/>
<dbReference type="KEGG" id="cur:cu1418"/>
<dbReference type="HOGENOM" id="CLU_143863_0_0_11"/>
<dbReference type="eggNOG" id="ENOG5031GCN">
    <property type="taxonomic scope" value="Bacteria"/>
</dbReference>
<dbReference type="RefSeq" id="WP_012360666.1">
    <property type="nucleotide sequence ID" value="NC_010545.1"/>
</dbReference>
<reference evidence="1 2" key="1">
    <citation type="journal article" date="2008" name="J. Biotechnol.">
        <title>The lifestyle of Corynebacterium urealyticum derived from its complete genome sequence established by pyrosequencing.</title>
        <authorList>
            <person name="Tauch A."/>
            <person name="Trost E."/>
            <person name="Tilker A."/>
            <person name="Ludewig U."/>
            <person name="Schneiker S."/>
            <person name="Goesmann A."/>
            <person name="Arnold W."/>
            <person name="Bekel T."/>
            <person name="Brinkrolf K."/>
            <person name="Brune I."/>
            <person name="Goetker S."/>
            <person name="Kalinowski J."/>
            <person name="Kamp P.-B."/>
            <person name="Lobo F.P."/>
            <person name="Viehoever P."/>
            <person name="Weisshaar B."/>
            <person name="Soriano F."/>
            <person name="Droege M."/>
            <person name="Puehler A."/>
        </authorList>
    </citation>
    <scope>NUCLEOTIDE SEQUENCE [LARGE SCALE GENOMIC DNA]</scope>
    <source>
        <strain evidence="2">ATCC 43042 / DSM 7109</strain>
    </source>
</reference>
<accession>B1VGS1</accession>
<dbReference type="AlphaFoldDB" id="B1VGS1"/>
<dbReference type="EMBL" id="AM942444">
    <property type="protein sequence ID" value="CAQ05378.1"/>
    <property type="molecule type" value="Genomic_DNA"/>
</dbReference>